<dbReference type="EMBL" id="NDHI03004002">
    <property type="protein sequence ID" value="PNJ01678.1"/>
    <property type="molecule type" value="Genomic_DNA"/>
</dbReference>
<accession>A0A2J8QZI5</accession>
<name>A0A2J8QZI5_PONAB</name>
<comment type="caution">
    <text evidence="1">The sequence shown here is derived from an EMBL/GenBank/DDBJ whole genome shotgun (WGS) entry which is preliminary data.</text>
</comment>
<reference evidence="1" key="1">
    <citation type="submission" date="2017-12" db="EMBL/GenBank/DDBJ databases">
        <title>High-resolution comparative analysis of great ape genomes.</title>
        <authorList>
            <person name="Pollen A."/>
            <person name="Hastie A."/>
            <person name="Hormozdiari F."/>
            <person name="Dougherty M."/>
            <person name="Liu R."/>
            <person name="Chaisson M."/>
            <person name="Hoppe E."/>
            <person name="Hill C."/>
            <person name="Pang A."/>
            <person name="Hillier L."/>
            <person name="Baker C."/>
            <person name="Armstrong J."/>
            <person name="Shendure J."/>
            <person name="Paten B."/>
            <person name="Wilson R."/>
            <person name="Chao H."/>
            <person name="Schneider V."/>
            <person name="Ventura M."/>
            <person name="Kronenberg Z."/>
            <person name="Murali S."/>
            <person name="Gordon D."/>
            <person name="Cantsilieris S."/>
            <person name="Munson K."/>
            <person name="Nelson B."/>
            <person name="Raja A."/>
            <person name="Underwood J."/>
            <person name="Diekhans M."/>
            <person name="Fiddes I."/>
            <person name="Haussler D."/>
            <person name="Eichler E."/>
        </authorList>
    </citation>
    <scope>NUCLEOTIDE SEQUENCE [LARGE SCALE GENOMIC DNA]</scope>
    <source>
        <strain evidence="1">Susie</strain>
    </source>
</reference>
<organism evidence="1">
    <name type="scientific">Pongo abelii</name>
    <name type="common">Sumatran orangutan</name>
    <name type="synonym">Pongo pygmaeus abelii</name>
    <dbReference type="NCBI Taxonomy" id="9601"/>
    <lineage>
        <taxon>Eukaryota</taxon>
        <taxon>Metazoa</taxon>
        <taxon>Chordata</taxon>
        <taxon>Craniata</taxon>
        <taxon>Vertebrata</taxon>
        <taxon>Euteleostomi</taxon>
        <taxon>Mammalia</taxon>
        <taxon>Eutheria</taxon>
        <taxon>Euarchontoglires</taxon>
        <taxon>Primates</taxon>
        <taxon>Haplorrhini</taxon>
        <taxon>Catarrhini</taxon>
        <taxon>Hominidae</taxon>
        <taxon>Pongo</taxon>
    </lineage>
</organism>
<dbReference type="AlphaFoldDB" id="A0A2J8QZI5"/>
<protein>
    <submittedName>
        <fullName evidence="1">Uncharacterized protein</fullName>
    </submittedName>
</protein>
<gene>
    <name evidence="1" type="ORF">CR201_G0055593</name>
</gene>
<evidence type="ECO:0000313" key="1">
    <source>
        <dbReference type="EMBL" id="PNJ01678.1"/>
    </source>
</evidence>
<sequence length="99" mass="10711">MPTRKCRKALAGEPTRAMESEGCCDYCKTNDCPRSPRAQGPQCAAPVDLGILAERRGFPRAARETGLGDWAAPACASASSPALLFWDTRCHWGLHHKGL</sequence>
<proteinExistence type="predicted"/>